<name>A0A5C8PI35_9HYPH</name>
<evidence type="ECO:0000313" key="3">
    <source>
        <dbReference type="Proteomes" id="UP000321638"/>
    </source>
</evidence>
<organism evidence="2 3">
    <name type="scientific">Vineibacter terrae</name>
    <dbReference type="NCBI Taxonomy" id="2586908"/>
    <lineage>
        <taxon>Bacteria</taxon>
        <taxon>Pseudomonadati</taxon>
        <taxon>Pseudomonadota</taxon>
        <taxon>Alphaproteobacteria</taxon>
        <taxon>Hyphomicrobiales</taxon>
        <taxon>Vineibacter</taxon>
    </lineage>
</organism>
<dbReference type="Proteomes" id="UP000321638">
    <property type="component" value="Unassembled WGS sequence"/>
</dbReference>
<dbReference type="InterPro" id="IPR002155">
    <property type="entry name" value="Thiolase"/>
</dbReference>
<feature type="domain" description="Thiolase C-terminal" evidence="1">
    <location>
        <begin position="275"/>
        <end position="392"/>
    </location>
</feature>
<comment type="caution">
    <text evidence="2">The sequence shown here is derived from an EMBL/GenBank/DDBJ whole genome shotgun (WGS) entry which is preliminary data.</text>
</comment>
<dbReference type="PIRSF" id="PIRSF000429">
    <property type="entry name" value="Ac-CoA_Ac_transf"/>
    <property type="match status" value="1"/>
</dbReference>
<evidence type="ECO:0000259" key="1">
    <source>
        <dbReference type="Pfam" id="PF22691"/>
    </source>
</evidence>
<dbReference type="InterPro" id="IPR016039">
    <property type="entry name" value="Thiolase-like"/>
</dbReference>
<dbReference type="AlphaFoldDB" id="A0A5C8PI35"/>
<sequence length="392" mass="41466">MNPKPMAAIAGIGWTEYSRKSGRTVEALALEACWNAINDAGLDAADIDGLVSYSLGDSVTTAVIATDLALPQLNHFADFAAGGNMACGAVLQAAMAVATGQASHVLVYRALNGASGVRYGGAEFSRLLAEHGVHSDSEPQFLDTAGITMPAQHFALLCRRHMIKHGTTNRDLAAVAMTCRQHAIDNPRAMMRKPMTESDYDKSPWIAEPFHVVDCCLQSDGACALLITSPERARDLAKPPVSILAGILGASPSNRGAMWGNFSPDHAECYGRYLGDRLFRQAGIERADLSFAQIYDCFTYSVIGQMEGFGLIEPGEAGDFFRSGHGSIGGRLPINTAGGLLSEAYIHGLNHVVEATSQLRGEAGKRQIRDAELGLVTAGGATSTGSALILGR</sequence>
<dbReference type="InterPro" id="IPR055140">
    <property type="entry name" value="Thiolase_C_2"/>
</dbReference>
<dbReference type="Gene3D" id="3.40.47.10">
    <property type="match status" value="1"/>
</dbReference>
<accession>A0A5C8PI35</accession>
<evidence type="ECO:0000313" key="2">
    <source>
        <dbReference type="EMBL" id="TXL73161.1"/>
    </source>
</evidence>
<dbReference type="GO" id="GO:0003988">
    <property type="term" value="F:acetyl-CoA C-acyltransferase activity"/>
    <property type="evidence" value="ECO:0007669"/>
    <property type="project" value="UniProtKB-ARBA"/>
</dbReference>
<dbReference type="PANTHER" id="PTHR42870:SF1">
    <property type="entry name" value="NON-SPECIFIC LIPID-TRANSFER PROTEIN-LIKE 2"/>
    <property type="match status" value="1"/>
</dbReference>
<dbReference type="OrthoDB" id="9790314at2"/>
<reference evidence="2 3" key="1">
    <citation type="submission" date="2019-06" db="EMBL/GenBank/DDBJ databases">
        <title>New taxonomy in bacterial strain CC-CFT640, isolated from vineyard.</title>
        <authorList>
            <person name="Lin S.-Y."/>
            <person name="Tsai C.-F."/>
            <person name="Young C.-C."/>
        </authorList>
    </citation>
    <scope>NUCLEOTIDE SEQUENCE [LARGE SCALE GENOMIC DNA]</scope>
    <source>
        <strain evidence="2 3">CC-CFT640</strain>
    </source>
</reference>
<proteinExistence type="predicted"/>
<dbReference type="PANTHER" id="PTHR42870">
    <property type="entry name" value="ACETYL-COA C-ACETYLTRANSFERASE"/>
    <property type="match status" value="1"/>
</dbReference>
<gene>
    <name evidence="2" type="ORF">FHP25_22275</name>
</gene>
<dbReference type="CDD" id="cd00829">
    <property type="entry name" value="SCP-x_thiolase"/>
    <property type="match status" value="1"/>
</dbReference>
<dbReference type="SUPFAM" id="SSF53901">
    <property type="entry name" value="Thiolase-like"/>
    <property type="match status" value="2"/>
</dbReference>
<dbReference type="RefSeq" id="WP_147849181.1">
    <property type="nucleotide sequence ID" value="NZ_VDUZ01000027.1"/>
</dbReference>
<dbReference type="Pfam" id="PF22691">
    <property type="entry name" value="Thiolase_C_1"/>
    <property type="match status" value="1"/>
</dbReference>
<keyword evidence="3" id="KW-1185">Reference proteome</keyword>
<keyword evidence="2" id="KW-0808">Transferase</keyword>
<protein>
    <submittedName>
        <fullName evidence="2">Acetyl-CoA acetyltransferase</fullName>
    </submittedName>
</protein>
<dbReference type="EMBL" id="VDUZ01000027">
    <property type="protein sequence ID" value="TXL73161.1"/>
    <property type="molecule type" value="Genomic_DNA"/>
</dbReference>